<evidence type="ECO:0000259" key="1">
    <source>
        <dbReference type="Pfam" id="PF07179"/>
    </source>
</evidence>
<protein>
    <submittedName>
        <fullName evidence="2">Type III secretion system (T3SS) SseB-like protein</fullName>
    </submittedName>
</protein>
<dbReference type="OrthoDB" id="1365698at2"/>
<dbReference type="RefSeq" id="WP_106522545.1">
    <property type="nucleotide sequence ID" value="NZ_PYGD01000002.1"/>
</dbReference>
<dbReference type="EMBL" id="PYGD01000002">
    <property type="protein sequence ID" value="PSK93550.1"/>
    <property type="molecule type" value="Genomic_DNA"/>
</dbReference>
<evidence type="ECO:0000313" key="2">
    <source>
        <dbReference type="EMBL" id="PSK93550.1"/>
    </source>
</evidence>
<comment type="caution">
    <text evidence="2">The sequence shown here is derived from an EMBL/GenBank/DDBJ whole genome shotgun (WGS) entry which is preliminary data.</text>
</comment>
<evidence type="ECO:0000313" key="3">
    <source>
        <dbReference type="Proteomes" id="UP000240572"/>
    </source>
</evidence>
<organism evidence="2 3">
    <name type="scientific">Taibaiella chishuiensis</name>
    <dbReference type="NCBI Taxonomy" id="1434707"/>
    <lineage>
        <taxon>Bacteria</taxon>
        <taxon>Pseudomonadati</taxon>
        <taxon>Bacteroidota</taxon>
        <taxon>Chitinophagia</taxon>
        <taxon>Chitinophagales</taxon>
        <taxon>Chitinophagaceae</taxon>
        <taxon>Taibaiella</taxon>
    </lineage>
</organism>
<proteinExistence type="predicted"/>
<feature type="domain" description="SseB protein N-terminal" evidence="1">
    <location>
        <begin position="34"/>
        <end position="152"/>
    </location>
</feature>
<keyword evidence="3" id="KW-1185">Reference proteome</keyword>
<gene>
    <name evidence="2" type="ORF">B0I18_102520</name>
</gene>
<dbReference type="InterPro" id="IPR009839">
    <property type="entry name" value="SseB_N"/>
</dbReference>
<accession>A0A2P8D8K6</accession>
<dbReference type="AlphaFoldDB" id="A0A2P8D8K6"/>
<sequence>MNLLKKLFGKQKQAGDMPATAAPKHPENTKLIYLLDAWGDNPSEDNYRAVMNEIVAGNCFLLLPSVNDGRVSNVWHTLETGSKLVLSSVFDSDGLKVLGAFSDEPSLWEWCKQPAEYTAMAMRDLVGFCREQGIDRIVINSGRKNSFVLDRERRNITTTVIGEETEVLVGTPARPLPSHVIDRLAANFRQVHTIDEAYQYAQSMKGEMSIVLGIRMSVQSADATAALHHALNDALSDEALELPLDIMLLDDQWLQTARGIEGALFYKK</sequence>
<reference evidence="2 3" key="1">
    <citation type="submission" date="2018-03" db="EMBL/GenBank/DDBJ databases">
        <title>Genomic Encyclopedia of Type Strains, Phase III (KMG-III): the genomes of soil and plant-associated and newly described type strains.</title>
        <authorList>
            <person name="Whitman W."/>
        </authorList>
    </citation>
    <scope>NUCLEOTIDE SEQUENCE [LARGE SCALE GENOMIC DNA]</scope>
    <source>
        <strain evidence="2 3">CGMCC 1.12700</strain>
    </source>
</reference>
<dbReference type="Proteomes" id="UP000240572">
    <property type="component" value="Unassembled WGS sequence"/>
</dbReference>
<name>A0A2P8D8K6_9BACT</name>
<dbReference type="Pfam" id="PF07179">
    <property type="entry name" value="SseB"/>
    <property type="match status" value="1"/>
</dbReference>